<reference evidence="4" key="2">
    <citation type="journal article" date="2017" name="Front. Cell. Infect. Microbiol.">
        <title>Analysis of the Salivary Gland Transcriptome of Unfed and Partially Fed Amblyomma sculptum Ticks and Descriptive Proteome of the Saliva.</title>
        <authorList>
            <person name="Esteves E."/>
            <person name="Maruyama S.R."/>
            <person name="Kawahara R."/>
            <person name="Fujita A."/>
            <person name="Martins L.A."/>
            <person name="Righi A.A."/>
            <person name="Costa F.B."/>
            <person name="Palmisano G."/>
            <person name="Labruna M.B."/>
            <person name="Sa-Nunes A."/>
            <person name="Ribeiro J.M.C."/>
            <person name="Fogaca A.C."/>
        </authorList>
    </citation>
    <scope>NUCLEOTIDE SEQUENCE</scope>
</reference>
<proteinExistence type="evidence at transcript level"/>
<evidence type="ECO:0000256" key="2">
    <source>
        <dbReference type="SAM" id="MobiDB-lite"/>
    </source>
</evidence>
<keyword evidence="1" id="KW-0343">GTPase activation</keyword>
<dbReference type="Gene3D" id="1.10.472.80">
    <property type="entry name" value="Ypt/Rab-GAP domain of gyp1p, domain 3"/>
    <property type="match status" value="1"/>
</dbReference>
<feature type="compositionally biased region" description="Basic residues" evidence="2">
    <location>
        <begin position="481"/>
        <end position="491"/>
    </location>
</feature>
<feature type="domain" description="Rab-GAP TBC" evidence="3">
    <location>
        <begin position="63"/>
        <end position="345"/>
    </location>
</feature>
<protein>
    <submittedName>
        <fullName evidence="4">Putative ypt/rab-specific gtpase-activating protein gyp6</fullName>
    </submittedName>
</protein>
<dbReference type="SMART" id="SM00164">
    <property type="entry name" value="TBC"/>
    <property type="match status" value="1"/>
</dbReference>
<dbReference type="SUPFAM" id="SSF47923">
    <property type="entry name" value="Ypt/Rab-GAP domain of gyp1p"/>
    <property type="match status" value="2"/>
</dbReference>
<dbReference type="Gene3D" id="1.10.8.270">
    <property type="entry name" value="putative rabgap domain of human tbc1 domain family member 14 like domains"/>
    <property type="match status" value="1"/>
</dbReference>
<dbReference type="InterPro" id="IPR035969">
    <property type="entry name" value="Rab-GAP_TBC_sf"/>
</dbReference>
<dbReference type="AlphaFoldDB" id="A0A1E1XM41"/>
<feature type="region of interest" description="Disordered" evidence="2">
    <location>
        <begin position="658"/>
        <end position="686"/>
    </location>
</feature>
<dbReference type="FunFam" id="1.10.8.270:FF:000011">
    <property type="entry name" value="TBC1 domain family member 5"/>
    <property type="match status" value="1"/>
</dbReference>
<feature type="non-terminal residue" evidence="4">
    <location>
        <position position="1"/>
    </location>
</feature>
<dbReference type="GO" id="GO:0005737">
    <property type="term" value="C:cytoplasm"/>
    <property type="evidence" value="ECO:0007669"/>
    <property type="project" value="UniProtKB-ARBA"/>
</dbReference>
<dbReference type="EMBL" id="GFAA01003106">
    <property type="protein sequence ID" value="JAU00329.1"/>
    <property type="molecule type" value="mRNA"/>
</dbReference>
<feature type="region of interest" description="Disordered" evidence="2">
    <location>
        <begin position="716"/>
        <end position="744"/>
    </location>
</feature>
<feature type="region of interest" description="Disordered" evidence="2">
    <location>
        <begin position="433"/>
        <end position="499"/>
    </location>
</feature>
<feature type="compositionally biased region" description="Polar residues" evidence="2">
    <location>
        <begin position="433"/>
        <end position="462"/>
    </location>
</feature>
<evidence type="ECO:0000259" key="3">
    <source>
        <dbReference type="PROSITE" id="PS50086"/>
    </source>
</evidence>
<dbReference type="InterPro" id="IPR000195">
    <property type="entry name" value="Rab-GAP-TBC_dom"/>
</dbReference>
<organism evidence="4">
    <name type="scientific">Amblyomma sculptum</name>
    <name type="common">Tick</name>
    <dbReference type="NCBI Taxonomy" id="1581419"/>
    <lineage>
        <taxon>Eukaryota</taxon>
        <taxon>Metazoa</taxon>
        <taxon>Ecdysozoa</taxon>
        <taxon>Arthropoda</taxon>
        <taxon>Chelicerata</taxon>
        <taxon>Arachnida</taxon>
        <taxon>Acari</taxon>
        <taxon>Parasitiformes</taxon>
        <taxon>Ixodida</taxon>
        <taxon>Ixodoidea</taxon>
        <taxon>Ixodidae</taxon>
        <taxon>Amblyomminae</taxon>
        <taxon>Amblyomma</taxon>
    </lineage>
</organism>
<dbReference type="FunFam" id="1.10.472.80:FF:000038">
    <property type="entry name" value="TBC1 domain family member 5"/>
    <property type="match status" value="1"/>
</dbReference>
<name>A0A1E1XM41_AMBSC</name>
<dbReference type="GO" id="GO:0005096">
    <property type="term" value="F:GTPase activator activity"/>
    <property type="evidence" value="ECO:0007669"/>
    <property type="project" value="UniProtKB-KW"/>
</dbReference>
<reference evidence="4" key="1">
    <citation type="submission" date="2016-09" db="EMBL/GenBank/DDBJ databases">
        <authorList>
            <person name="Capua I."/>
            <person name="De Benedictis P."/>
            <person name="Joannis T."/>
            <person name="Lombin L.H."/>
            <person name="Cattoli G."/>
        </authorList>
    </citation>
    <scope>NUCLEOTIDE SEQUENCE</scope>
</reference>
<dbReference type="PANTHER" id="PTHR22957">
    <property type="entry name" value="TBC1 DOMAIN FAMILY MEMBER GTPASE-ACTIVATING PROTEIN"/>
    <property type="match status" value="1"/>
</dbReference>
<dbReference type="PANTHER" id="PTHR22957:SF337">
    <property type="entry name" value="TBC1 DOMAIN FAMILY MEMBER 5"/>
    <property type="match status" value="1"/>
</dbReference>
<dbReference type="Pfam" id="PF00566">
    <property type="entry name" value="RabGAP-TBC"/>
    <property type="match status" value="1"/>
</dbReference>
<evidence type="ECO:0000313" key="4">
    <source>
        <dbReference type="EMBL" id="JAU00329.1"/>
    </source>
</evidence>
<evidence type="ECO:0000256" key="1">
    <source>
        <dbReference type="ARBA" id="ARBA00022468"/>
    </source>
</evidence>
<dbReference type="PROSITE" id="PS50086">
    <property type="entry name" value="TBC_RABGAP"/>
    <property type="match status" value="1"/>
</dbReference>
<sequence>DTSLLGFDSIDSLSSHHASNGLRAANSDNSQTCSKKYSEEWFSLFERGEISRRLKEKALRLELADCRFRSICWKVFLECLPDSRSDWIIATRAMRHKYESMLAKTCHNPRVEVEDLDLAYNNPLSQEERSPWNRYFEDSELRIMIKQDVIRTFPEIEFFQTSDVQAMMVNVLFYYARQHPQISYRQGMHELLAPIIFVLHNDQQAFLHALELDYIREFPDSLRDDIRELLNPDYTEHDAFFLFSQVMDAVESWYSWNENYVKLDQFSFMPFAKTSTLGLHNGLGVKLCRINQAMLKAHDLAIYTHLENMEIPLHVFGIRWLRLLFGREFILPELLILWDAIFADSLAFNLVDYIFVSMLICIRKPLLNSDYAKCLSYLMKYPAGRNVTYILQLALHLKDPRKYLKPVEQEFDVYSPSLVTKISGRGLVASEATRSFGRSSGRPTTLGIQAPSSRANSEPTTLESGSEVSDGEEESVASRGGKGRTLQHRSQPKANNQVWSFRGIKKNPITQCLNLLAGNGGSAGDQHAKEMVQLNSAVVPRHGSLEGSEVPPWQRHDSPVESQNMPAEEVQLLRKQVCDMQQVMESCCRQMSAHLALLQESVLLQKLEREDEVMLAIARLKRVRDTLKGAVECIDAGQEEDEAQAEYVTEGWTLLSTDDPSGLLDQQQQQQEQQQSSVRDVDGDSLVSWDSQEKVREADSGHHALEAKKKLFQALVGQNSQKAPMAADRQEEASTVPAKLPSLS</sequence>
<accession>A0A1E1XM41</accession>
<feature type="compositionally biased region" description="Low complexity" evidence="2">
    <location>
        <begin position="666"/>
        <end position="675"/>
    </location>
</feature>